<dbReference type="OrthoDB" id="843225at2759"/>
<dbReference type="PANTHER" id="PTHR46989:SF3">
    <property type="entry name" value="USPA DOMAIN-CONTAINING PROTEIN"/>
    <property type="match status" value="1"/>
</dbReference>
<dbReference type="PANTHER" id="PTHR46989">
    <property type="entry name" value="USP DOMAIN-CONTAINING PROTEIN"/>
    <property type="match status" value="1"/>
</dbReference>
<dbReference type="STRING" id="282301.A0A267EUR2"/>
<comment type="caution">
    <text evidence="2">The sequence shown here is derived from an EMBL/GenBank/DDBJ whole genome shotgun (WGS) entry which is preliminary data.</text>
</comment>
<dbReference type="AlphaFoldDB" id="A0A267EUR2"/>
<evidence type="ECO:0000259" key="1">
    <source>
        <dbReference type="Pfam" id="PF00582"/>
    </source>
</evidence>
<protein>
    <recommendedName>
        <fullName evidence="1">UspA domain-containing protein</fullName>
    </recommendedName>
</protein>
<reference evidence="2 3" key="1">
    <citation type="submission" date="2017-06" db="EMBL/GenBank/DDBJ databases">
        <title>A platform for efficient transgenesis in Macrostomum lignano, a flatworm model organism for stem cell research.</title>
        <authorList>
            <person name="Berezikov E."/>
        </authorList>
    </citation>
    <scope>NUCLEOTIDE SEQUENCE [LARGE SCALE GENOMIC DNA]</scope>
    <source>
        <strain evidence="2">DV1</strain>
        <tissue evidence="2">Whole organism</tissue>
    </source>
</reference>
<accession>A0A267EUR2</accession>
<dbReference type="Proteomes" id="UP000215902">
    <property type="component" value="Unassembled WGS sequence"/>
</dbReference>
<evidence type="ECO:0000313" key="2">
    <source>
        <dbReference type="EMBL" id="PAA65283.1"/>
    </source>
</evidence>
<keyword evidence="3" id="KW-1185">Reference proteome</keyword>
<dbReference type="InterPro" id="IPR006016">
    <property type="entry name" value="UspA"/>
</dbReference>
<dbReference type="InterPro" id="IPR006015">
    <property type="entry name" value="Universal_stress_UspA"/>
</dbReference>
<dbReference type="Pfam" id="PF00582">
    <property type="entry name" value="Usp"/>
    <property type="match status" value="1"/>
</dbReference>
<dbReference type="CDD" id="cd23659">
    <property type="entry name" value="USP_At3g01520-like"/>
    <property type="match status" value="1"/>
</dbReference>
<organism evidence="2 3">
    <name type="scientific">Macrostomum lignano</name>
    <dbReference type="NCBI Taxonomy" id="282301"/>
    <lineage>
        <taxon>Eukaryota</taxon>
        <taxon>Metazoa</taxon>
        <taxon>Spiralia</taxon>
        <taxon>Lophotrochozoa</taxon>
        <taxon>Platyhelminthes</taxon>
        <taxon>Rhabditophora</taxon>
        <taxon>Macrostomorpha</taxon>
        <taxon>Macrostomida</taxon>
        <taxon>Macrostomidae</taxon>
        <taxon>Macrostomum</taxon>
    </lineage>
</organism>
<dbReference type="EMBL" id="NIVC01001668">
    <property type="protein sequence ID" value="PAA65283.1"/>
    <property type="molecule type" value="Genomic_DNA"/>
</dbReference>
<name>A0A267EUR2_9PLAT</name>
<proteinExistence type="predicted"/>
<sequence>MASRKVLLPVDGSQHSDRALDWYNQHLRRPDDHVIFLMVAEPPPMLRSAGVPMEEATRAYGDSMSQAVKAGRELADRMQRHCTAIKLEVAGVRFLERLATNAGEAIVQVADEESIDLIIVGNRGLGTVRRTFLGSVSDYVLHHARRPVAVVPPAK</sequence>
<gene>
    <name evidence="2" type="ORF">BOX15_Mlig003968g1</name>
</gene>
<dbReference type="InterPro" id="IPR014729">
    <property type="entry name" value="Rossmann-like_a/b/a_fold"/>
</dbReference>
<dbReference type="SUPFAM" id="SSF52402">
    <property type="entry name" value="Adenine nucleotide alpha hydrolases-like"/>
    <property type="match status" value="1"/>
</dbReference>
<dbReference type="PRINTS" id="PR01438">
    <property type="entry name" value="UNVRSLSTRESS"/>
</dbReference>
<dbReference type="Gene3D" id="3.40.50.620">
    <property type="entry name" value="HUPs"/>
    <property type="match status" value="1"/>
</dbReference>
<feature type="domain" description="UspA" evidence="1">
    <location>
        <begin position="4"/>
        <end position="152"/>
    </location>
</feature>
<evidence type="ECO:0000313" key="3">
    <source>
        <dbReference type="Proteomes" id="UP000215902"/>
    </source>
</evidence>